<evidence type="ECO:0000313" key="2">
    <source>
        <dbReference type="Proteomes" id="UP000499080"/>
    </source>
</evidence>
<keyword evidence="2" id="KW-1185">Reference proteome</keyword>
<dbReference type="EMBL" id="BGPR01000478">
    <property type="protein sequence ID" value="GBM22329.1"/>
    <property type="molecule type" value="Genomic_DNA"/>
</dbReference>
<dbReference type="Proteomes" id="UP000499080">
    <property type="component" value="Unassembled WGS sequence"/>
</dbReference>
<protein>
    <submittedName>
        <fullName evidence="1">Uncharacterized protein</fullName>
    </submittedName>
</protein>
<evidence type="ECO:0000313" key="1">
    <source>
        <dbReference type="EMBL" id="GBM22329.1"/>
    </source>
</evidence>
<proteinExistence type="predicted"/>
<name>A0A4Y2E1Z4_ARAVE</name>
<accession>A0A4Y2E1Z4</accession>
<sequence length="116" mass="13684">MIFRFEITKETEQKPFVFRVGFHSLRFAQVSPPSDRLKSRRFFLIFLPFLFSHKLISKRVRGVAEVSYARMKNSLVSVAYSMRIHEFAERNLKCIGTVTKQDNFRDFTRTAIEKAS</sequence>
<comment type="caution">
    <text evidence="1">The sequence shown here is derived from an EMBL/GenBank/DDBJ whole genome shotgun (WGS) entry which is preliminary data.</text>
</comment>
<dbReference type="AlphaFoldDB" id="A0A4Y2E1Z4"/>
<organism evidence="1 2">
    <name type="scientific">Araneus ventricosus</name>
    <name type="common">Orbweaver spider</name>
    <name type="synonym">Epeira ventricosa</name>
    <dbReference type="NCBI Taxonomy" id="182803"/>
    <lineage>
        <taxon>Eukaryota</taxon>
        <taxon>Metazoa</taxon>
        <taxon>Ecdysozoa</taxon>
        <taxon>Arthropoda</taxon>
        <taxon>Chelicerata</taxon>
        <taxon>Arachnida</taxon>
        <taxon>Araneae</taxon>
        <taxon>Araneomorphae</taxon>
        <taxon>Entelegynae</taxon>
        <taxon>Araneoidea</taxon>
        <taxon>Araneidae</taxon>
        <taxon>Araneus</taxon>
    </lineage>
</organism>
<reference evidence="1 2" key="1">
    <citation type="journal article" date="2019" name="Sci. Rep.">
        <title>Orb-weaving spider Araneus ventricosus genome elucidates the spidroin gene catalogue.</title>
        <authorList>
            <person name="Kono N."/>
            <person name="Nakamura H."/>
            <person name="Ohtoshi R."/>
            <person name="Moran D.A.P."/>
            <person name="Shinohara A."/>
            <person name="Yoshida Y."/>
            <person name="Fujiwara M."/>
            <person name="Mori M."/>
            <person name="Tomita M."/>
            <person name="Arakawa K."/>
        </authorList>
    </citation>
    <scope>NUCLEOTIDE SEQUENCE [LARGE SCALE GENOMIC DNA]</scope>
</reference>
<gene>
    <name evidence="1" type="ORF">AVEN_121145_1</name>
</gene>